<dbReference type="Gene3D" id="3.40.50.1240">
    <property type="entry name" value="Phosphoglycerate mutase-like"/>
    <property type="match status" value="1"/>
</dbReference>
<protein>
    <recommendedName>
        <fullName evidence="4">Phosphoglycerate mutase-like protein</fullName>
    </recommendedName>
</protein>
<reference evidence="2 3" key="1">
    <citation type="submission" date="2024-02" db="EMBL/GenBank/DDBJ databases">
        <title>A draft genome for the cacao thread blight pathogen Marasmius crinis-equi.</title>
        <authorList>
            <person name="Cohen S.P."/>
            <person name="Baruah I.K."/>
            <person name="Amoako-Attah I."/>
            <person name="Bukari Y."/>
            <person name="Meinhardt L.W."/>
            <person name="Bailey B.A."/>
        </authorList>
    </citation>
    <scope>NUCLEOTIDE SEQUENCE [LARGE SCALE GENOMIC DNA]</scope>
    <source>
        <strain evidence="2 3">GH-76</strain>
    </source>
</reference>
<sequence>MSDSKVLGVLVIARHGDRAGFYQNPNDYTPTATKITPLGNVSFVVDGNRKTIAEGPCFTETRVHVGTVAPGAVPQVNVPQLHLDVRADAGGEGGVIYNSAVSLVQGLFPANSNYTTTLANGTTVEGPLEGYQYVAIESVEPDNDVSLEGWTKCGAFDNSTAEFYSSDEFKKKAEESKPFLDQLPRFLDGRPVTLENMWNIFDFMLVENIHNAEFSKNLPATFLEQARHLTNYHEYGVFSDPQLDGIGNIAFRTMIPTFTKNLKSIANASDPLKFVYYATAYKPFLSLFNMTGVAQAHPELAGFVDFAGSVALEVRQPSGGGAPVVRFNLKNGTDNDYKNFSFMGSSEDVPLQQLLDHLQPAAVNSTADWCKACGNTKDRGCGALAAAESQGRLSAAGSSHQTISPVGAGFLGAGLTIFVALVLLGILFFLGLVAFGKKAKSSKSSMSSHEKA</sequence>
<dbReference type="InterPro" id="IPR050645">
    <property type="entry name" value="Histidine_acid_phosphatase"/>
</dbReference>
<evidence type="ECO:0008006" key="4">
    <source>
        <dbReference type="Google" id="ProtNLM"/>
    </source>
</evidence>
<keyword evidence="1" id="KW-0812">Transmembrane</keyword>
<organism evidence="2 3">
    <name type="scientific">Marasmius crinis-equi</name>
    <dbReference type="NCBI Taxonomy" id="585013"/>
    <lineage>
        <taxon>Eukaryota</taxon>
        <taxon>Fungi</taxon>
        <taxon>Dikarya</taxon>
        <taxon>Basidiomycota</taxon>
        <taxon>Agaricomycotina</taxon>
        <taxon>Agaricomycetes</taxon>
        <taxon>Agaricomycetidae</taxon>
        <taxon>Agaricales</taxon>
        <taxon>Marasmiineae</taxon>
        <taxon>Marasmiaceae</taxon>
        <taxon>Marasmius</taxon>
    </lineage>
</organism>
<feature type="transmembrane region" description="Helical" evidence="1">
    <location>
        <begin position="410"/>
        <end position="436"/>
    </location>
</feature>
<evidence type="ECO:0000313" key="3">
    <source>
        <dbReference type="Proteomes" id="UP001465976"/>
    </source>
</evidence>
<dbReference type="InterPro" id="IPR029033">
    <property type="entry name" value="His_PPase_superfam"/>
</dbReference>
<dbReference type="EMBL" id="JBAHYK010000077">
    <property type="protein sequence ID" value="KAL0578944.1"/>
    <property type="molecule type" value="Genomic_DNA"/>
</dbReference>
<dbReference type="PANTHER" id="PTHR11567">
    <property type="entry name" value="ACID PHOSPHATASE-RELATED"/>
    <property type="match status" value="1"/>
</dbReference>
<evidence type="ECO:0000313" key="2">
    <source>
        <dbReference type="EMBL" id="KAL0578944.1"/>
    </source>
</evidence>
<name>A0ABR3FTX3_9AGAR</name>
<keyword evidence="3" id="KW-1185">Reference proteome</keyword>
<accession>A0ABR3FTX3</accession>
<dbReference type="Proteomes" id="UP001465976">
    <property type="component" value="Unassembled WGS sequence"/>
</dbReference>
<proteinExistence type="predicted"/>
<gene>
    <name evidence="2" type="ORF">V5O48_003035</name>
</gene>
<dbReference type="PANTHER" id="PTHR11567:SF142">
    <property type="entry name" value="PHOSPHOGLYCERATE MUTASE-LIKE PROTEIN"/>
    <property type="match status" value="1"/>
</dbReference>
<dbReference type="SUPFAM" id="SSF53254">
    <property type="entry name" value="Phosphoglycerate mutase-like"/>
    <property type="match status" value="1"/>
</dbReference>
<evidence type="ECO:0000256" key="1">
    <source>
        <dbReference type="SAM" id="Phobius"/>
    </source>
</evidence>
<keyword evidence="1" id="KW-1133">Transmembrane helix</keyword>
<keyword evidence="1" id="KW-0472">Membrane</keyword>
<comment type="caution">
    <text evidence="2">The sequence shown here is derived from an EMBL/GenBank/DDBJ whole genome shotgun (WGS) entry which is preliminary data.</text>
</comment>